<dbReference type="Proteomes" id="UP001165648">
    <property type="component" value="Unassembled WGS sequence"/>
</dbReference>
<comment type="caution">
    <text evidence="2">The sequence shown here is derived from an EMBL/GenBank/DDBJ whole genome shotgun (WGS) entry which is preliminary data.</text>
</comment>
<gene>
    <name evidence="2" type="ORF">NQF64_04090</name>
</gene>
<reference evidence="2 3" key="1">
    <citation type="submission" date="2022-07" db="EMBL/GenBank/DDBJ databases">
        <title>Bombella genomes.</title>
        <authorList>
            <person name="Harer L."/>
            <person name="Styblova S."/>
            <person name="Ehrmann M."/>
        </authorList>
    </citation>
    <scope>NUCLEOTIDE SEQUENCE [LARGE SCALE GENOMIC DNA]</scope>
    <source>
        <strain evidence="2 3">TMW 2.2558</strain>
    </source>
</reference>
<evidence type="ECO:0000313" key="2">
    <source>
        <dbReference type="EMBL" id="MCX5614423.1"/>
    </source>
</evidence>
<accession>A0ABT3W6L1</accession>
<feature type="region of interest" description="Disordered" evidence="1">
    <location>
        <begin position="121"/>
        <end position="209"/>
    </location>
</feature>
<proteinExistence type="predicted"/>
<feature type="compositionally biased region" description="Polar residues" evidence="1">
    <location>
        <begin position="128"/>
        <end position="159"/>
    </location>
</feature>
<name>A0ABT3W6L1_9PROT</name>
<evidence type="ECO:0000313" key="3">
    <source>
        <dbReference type="Proteomes" id="UP001165648"/>
    </source>
</evidence>
<evidence type="ECO:0000256" key="1">
    <source>
        <dbReference type="SAM" id="MobiDB-lite"/>
    </source>
</evidence>
<sequence length="303" mass="34451">MARIRSIHPGFWTDEATLEMSMQAQLFMIGLWNEADDGGAFAWKPRQLKARLMPMHNVDAEAVLSELLKIGVIRQYEADGQIIGAIRNFGKWQSPKKPNRKFPMPGKIVKFCATENVPSIGEEHKENNYPNVRNWNPSSTDKNGTSYPSVPHQFGTSSEPVPLGRGEEEEEDILSHSVREAHASDPAAPPKTKSPPSKRGHRLPDNWQPSQELIDYATERSLDPQREADDFRDYWHSKPGAGGVKLDWAATWRTWCRRSADRRQERFLNNTNHSNVAPFPRPMSRDEENRRASLDFLKGQANG</sequence>
<dbReference type="RefSeq" id="WP_266106532.1">
    <property type="nucleotide sequence ID" value="NZ_JANIDW010000001.1"/>
</dbReference>
<dbReference type="EMBL" id="JANIDW010000001">
    <property type="protein sequence ID" value="MCX5614423.1"/>
    <property type="molecule type" value="Genomic_DNA"/>
</dbReference>
<keyword evidence="3" id="KW-1185">Reference proteome</keyword>
<feature type="compositionally biased region" description="Basic and acidic residues" evidence="1">
    <location>
        <begin position="283"/>
        <end position="293"/>
    </location>
</feature>
<feature type="region of interest" description="Disordered" evidence="1">
    <location>
        <begin position="267"/>
        <end position="303"/>
    </location>
</feature>
<protein>
    <submittedName>
        <fullName evidence="2">Uncharacterized protein</fullName>
    </submittedName>
</protein>
<feature type="compositionally biased region" description="Basic and acidic residues" evidence="1">
    <location>
        <begin position="173"/>
        <end position="183"/>
    </location>
</feature>
<organism evidence="2 3">
    <name type="scientific">Bombella saccharophila</name>
    <dbReference type="NCBI Taxonomy" id="2967338"/>
    <lineage>
        <taxon>Bacteria</taxon>
        <taxon>Pseudomonadati</taxon>
        <taxon>Pseudomonadota</taxon>
        <taxon>Alphaproteobacteria</taxon>
        <taxon>Acetobacterales</taxon>
        <taxon>Acetobacteraceae</taxon>
        <taxon>Bombella</taxon>
    </lineage>
</organism>